<keyword evidence="3" id="KW-1185">Reference proteome</keyword>
<comment type="caution">
    <text evidence="2">The sequence shown here is derived from an EMBL/GenBank/DDBJ whole genome shotgun (WGS) entry which is preliminary data.</text>
</comment>
<reference evidence="2 3" key="1">
    <citation type="submission" date="2019-04" db="EMBL/GenBank/DDBJ databases">
        <title>High contiguity whole genome sequence and gene annotation resource for two Venturia nashicola isolates.</title>
        <authorList>
            <person name="Prokchorchik M."/>
            <person name="Won K."/>
            <person name="Lee Y."/>
            <person name="Choi E.D."/>
            <person name="Segonzac C."/>
            <person name="Sohn K.H."/>
        </authorList>
    </citation>
    <scope>NUCLEOTIDE SEQUENCE [LARGE SCALE GENOMIC DNA]</scope>
    <source>
        <strain evidence="2 3">PRI2</strain>
    </source>
</reference>
<keyword evidence="1" id="KW-0812">Transmembrane</keyword>
<dbReference type="Proteomes" id="UP000298493">
    <property type="component" value="Unassembled WGS sequence"/>
</dbReference>
<dbReference type="AlphaFoldDB" id="A0A4Z1NV70"/>
<protein>
    <submittedName>
        <fullName evidence="2">Uncharacterized protein</fullName>
    </submittedName>
</protein>
<keyword evidence="1" id="KW-1133">Transmembrane helix</keyword>
<keyword evidence="1" id="KW-0472">Membrane</keyword>
<sequence length="186" mass="19853">MSSEKNRAVAFVSVIVDYEESFAVFPFRAAGKVTATRADDTGCVVVKPSAVFEVGFGAIYGFVALPFMSITSTTPASSSMPGIFMRVLSFEPGILYGPYLSSTRVDLGFAAERKRGSIVVILGGGAGFMSMSIGISTVVSLCSGQNVRSTYEAGHLLWLQAQQCMMQKKFSSLDAVKANATVNLEW</sequence>
<gene>
    <name evidence="2" type="ORF">E6O75_ATG07102</name>
</gene>
<name>A0A4Z1NV70_9PEZI</name>
<evidence type="ECO:0000313" key="2">
    <source>
        <dbReference type="EMBL" id="TID19764.1"/>
    </source>
</evidence>
<feature type="transmembrane region" description="Helical" evidence="1">
    <location>
        <begin position="118"/>
        <end position="141"/>
    </location>
</feature>
<dbReference type="EMBL" id="SNSC02000012">
    <property type="protein sequence ID" value="TID19764.1"/>
    <property type="molecule type" value="Genomic_DNA"/>
</dbReference>
<accession>A0A4Z1NV70</accession>
<evidence type="ECO:0000313" key="3">
    <source>
        <dbReference type="Proteomes" id="UP000298493"/>
    </source>
</evidence>
<organism evidence="2 3">
    <name type="scientific">Venturia nashicola</name>
    <dbReference type="NCBI Taxonomy" id="86259"/>
    <lineage>
        <taxon>Eukaryota</taxon>
        <taxon>Fungi</taxon>
        <taxon>Dikarya</taxon>
        <taxon>Ascomycota</taxon>
        <taxon>Pezizomycotina</taxon>
        <taxon>Dothideomycetes</taxon>
        <taxon>Pleosporomycetidae</taxon>
        <taxon>Venturiales</taxon>
        <taxon>Venturiaceae</taxon>
        <taxon>Venturia</taxon>
    </lineage>
</organism>
<proteinExistence type="predicted"/>
<evidence type="ECO:0000256" key="1">
    <source>
        <dbReference type="SAM" id="Phobius"/>
    </source>
</evidence>